<evidence type="ECO:0000256" key="7">
    <source>
        <dbReference type="ARBA" id="ARBA00022967"/>
    </source>
</evidence>
<keyword evidence="2" id="KW-1003">Cell membrane</keyword>
<dbReference type="InterPro" id="IPR003593">
    <property type="entry name" value="AAA+_ATPase"/>
</dbReference>
<dbReference type="EMBL" id="WWEN01000009">
    <property type="protein sequence ID" value="MYM57093.1"/>
    <property type="molecule type" value="Genomic_DNA"/>
</dbReference>
<evidence type="ECO:0000256" key="5">
    <source>
        <dbReference type="ARBA" id="ARBA00022741"/>
    </source>
</evidence>
<dbReference type="RefSeq" id="WP_160975004.1">
    <property type="nucleotide sequence ID" value="NZ_WWEN01000009.1"/>
</dbReference>
<dbReference type="AlphaFoldDB" id="A0A6L8LNF1"/>
<dbReference type="InterPro" id="IPR027417">
    <property type="entry name" value="P-loop_NTPase"/>
</dbReference>
<dbReference type="NCBIfam" id="TIGR02142">
    <property type="entry name" value="modC_ABC"/>
    <property type="match status" value="1"/>
</dbReference>
<dbReference type="PANTHER" id="PTHR43514">
    <property type="entry name" value="ABC TRANSPORTER I FAMILY MEMBER 10"/>
    <property type="match status" value="1"/>
</dbReference>
<feature type="domain" description="Mop" evidence="11">
    <location>
        <begin position="292"/>
        <end position="358"/>
    </location>
</feature>
<evidence type="ECO:0000256" key="8">
    <source>
        <dbReference type="ARBA" id="ARBA00023136"/>
    </source>
</evidence>
<dbReference type="SUPFAM" id="SSF50331">
    <property type="entry name" value="MOP-like"/>
    <property type="match status" value="1"/>
</dbReference>
<keyword evidence="7" id="KW-1278">Translocase</keyword>
<keyword evidence="5" id="KW-0547">Nucleotide-binding</keyword>
<evidence type="ECO:0000256" key="3">
    <source>
        <dbReference type="ARBA" id="ARBA00022505"/>
    </source>
</evidence>
<dbReference type="GO" id="GO:0016020">
    <property type="term" value="C:membrane"/>
    <property type="evidence" value="ECO:0007669"/>
    <property type="project" value="InterPro"/>
</dbReference>
<dbReference type="Pfam" id="PF00005">
    <property type="entry name" value="ABC_tran"/>
    <property type="match status" value="1"/>
</dbReference>
<gene>
    <name evidence="12" type="primary">modC</name>
    <name evidence="12" type="ORF">GR167_17385</name>
</gene>
<dbReference type="InterPro" id="IPR050334">
    <property type="entry name" value="Molybdenum_import_ModC"/>
</dbReference>
<evidence type="ECO:0000256" key="2">
    <source>
        <dbReference type="ARBA" id="ARBA00022475"/>
    </source>
</evidence>
<protein>
    <submittedName>
        <fullName evidence="12">Molybdenum ABC transporter ATP-binding protein</fullName>
    </submittedName>
</protein>
<evidence type="ECO:0000259" key="11">
    <source>
        <dbReference type="PROSITE" id="PS51866"/>
    </source>
</evidence>
<comment type="caution">
    <text evidence="12">The sequence shown here is derived from an EMBL/GenBank/DDBJ whole genome shotgun (WGS) entry which is preliminary data.</text>
</comment>
<dbReference type="PROSITE" id="PS51866">
    <property type="entry name" value="MOP"/>
    <property type="match status" value="1"/>
</dbReference>
<evidence type="ECO:0000256" key="6">
    <source>
        <dbReference type="ARBA" id="ARBA00022840"/>
    </source>
</evidence>
<keyword evidence="13" id="KW-1185">Reference proteome</keyword>
<dbReference type="GO" id="GO:0015098">
    <property type="term" value="F:molybdate ion transmembrane transporter activity"/>
    <property type="evidence" value="ECO:0007669"/>
    <property type="project" value="InterPro"/>
</dbReference>
<dbReference type="InterPro" id="IPR011868">
    <property type="entry name" value="ModC_ABC_ATP-bd"/>
</dbReference>
<dbReference type="Pfam" id="PF03459">
    <property type="entry name" value="TOBE"/>
    <property type="match status" value="1"/>
</dbReference>
<keyword evidence="1" id="KW-0813">Transport</keyword>
<sequence>MTLSVSVQHHFGGFTLDASFEAPAGVTALFGSSGSGKTTLVNAVSGLLRPDQARVEVGGRLLCDTEKGLCLPPHKRRVGYVFQEARLFPHLTVRQNLHYGRWFSKTRGSDAEESRLVEMLGIGALLDRRPGALSGGEKQRVAIGRALLSQPLMLLMDEPLAALDEARKAEILPYLERLRDDTDIPILYVSHSVAEVARLATTVVLLDKGKVLKTGPTEEVMSDPALAPAIGLREAGSVLSATVVTHHDDGLTELAAAGAKLFLPRIGGNPGDHVRVRIHANDVMLSLDPPGRVSALNTLPGTVTSIRTGGGPGAMVQMQAGDDQILARVTKRSAAALDLKPGTECYAIVKSVSVARADIGAGDQSMAKSDTTT</sequence>
<dbReference type="Gene3D" id="3.40.50.300">
    <property type="entry name" value="P-loop containing nucleotide triphosphate hydrolases"/>
    <property type="match status" value="1"/>
</dbReference>
<dbReference type="Gene3D" id="2.40.50.100">
    <property type="match status" value="1"/>
</dbReference>
<dbReference type="Proteomes" id="UP000479043">
    <property type="component" value="Unassembled WGS sequence"/>
</dbReference>
<evidence type="ECO:0000259" key="10">
    <source>
        <dbReference type="PROSITE" id="PS50893"/>
    </source>
</evidence>
<dbReference type="GO" id="GO:0005524">
    <property type="term" value="F:ATP binding"/>
    <property type="evidence" value="ECO:0007669"/>
    <property type="project" value="UniProtKB-KW"/>
</dbReference>
<dbReference type="SMART" id="SM00382">
    <property type="entry name" value="AAA"/>
    <property type="match status" value="1"/>
</dbReference>
<evidence type="ECO:0000256" key="9">
    <source>
        <dbReference type="PROSITE-ProRule" id="PRU01213"/>
    </source>
</evidence>
<dbReference type="PROSITE" id="PS00211">
    <property type="entry name" value="ABC_TRANSPORTER_1"/>
    <property type="match status" value="1"/>
</dbReference>
<dbReference type="InterPro" id="IPR017871">
    <property type="entry name" value="ABC_transporter-like_CS"/>
</dbReference>
<evidence type="ECO:0000256" key="4">
    <source>
        <dbReference type="ARBA" id="ARBA00022519"/>
    </source>
</evidence>
<dbReference type="SUPFAM" id="SSF52540">
    <property type="entry name" value="P-loop containing nucleoside triphosphate hydrolases"/>
    <property type="match status" value="1"/>
</dbReference>
<dbReference type="InterPro" id="IPR003439">
    <property type="entry name" value="ABC_transporter-like_ATP-bd"/>
</dbReference>
<evidence type="ECO:0000313" key="12">
    <source>
        <dbReference type="EMBL" id="MYM57093.1"/>
    </source>
</evidence>
<dbReference type="InterPro" id="IPR005116">
    <property type="entry name" value="Transp-assoc_OB_typ1"/>
</dbReference>
<evidence type="ECO:0000256" key="1">
    <source>
        <dbReference type="ARBA" id="ARBA00022448"/>
    </source>
</evidence>
<accession>A0A6L8LNF1</accession>
<dbReference type="InterPro" id="IPR004606">
    <property type="entry name" value="Mop_domain"/>
</dbReference>
<reference evidence="12 13" key="1">
    <citation type="submission" date="2020-01" db="EMBL/GenBank/DDBJ databases">
        <authorList>
            <person name="Chen S."/>
        </authorList>
    </citation>
    <scope>NUCLEOTIDE SEQUENCE [LARGE SCALE GENOMIC DNA]</scope>
    <source>
        <strain evidence="12 13">GS-10</strain>
    </source>
</reference>
<keyword evidence="6 12" id="KW-0067">ATP-binding</keyword>
<name>A0A6L8LNF1_9RHOB</name>
<dbReference type="PANTHER" id="PTHR43514:SF4">
    <property type="entry name" value="ABC TRANSPORTER I FAMILY MEMBER 10"/>
    <property type="match status" value="1"/>
</dbReference>
<proteinExistence type="predicted"/>
<dbReference type="InterPro" id="IPR008995">
    <property type="entry name" value="Mo/tungstate-bd_C_term_dom"/>
</dbReference>
<feature type="domain" description="ABC transporter" evidence="10">
    <location>
        <begin position="2"/>
        <end position="233"/>
    </location>
</feature>
<dbReference type="PROSITE" id="PS50893">
    <property type="entry name" value="ABC_TRANSPORTER_2"/>
    <property type="match status" value="1"/>
</dbReference>
<keyword evidence="4" id="KW-0997">Cell inner membrane</keyword>
<dbReference type="GO" id="GO:0016887">
    <property type="term" value="F:ATP hydrolysis activity"/>
    <property type="evidence" value="ECO:0007669"/>
    <property type="project" value="InterPro"/>
</dbReference>
<keyword evidence="3 9" id="KW-0500">Molybdenum</keyword>
<organism evidence="12 13">
    <name type="scientific">Thalassovita mangrovi</name>
    <dbReference type="NCBI Taxonomy" id="2692236"/>
    <lineage>
        <taxon>Bacteria</taxon>
        <taxon>Pseudomonadati</taxon>
        <taxon>Pseudomonadota</taxon>
        <taxon>Alphaproteobacteria</taxon>
        <taxon>Rhodobacterales</taxon>
        <taxon>Roseobacteraceae</taxon>
        <taxon>Thalassovita</taxon>
    </lineage>
</organism>
<keyword evidence="8" id="KW-0472">Membrane</keyword>
<dbReference type="GO" id="GO:0140359">
    <property type="term" value="F:ABC-type transporter activity"/>
    <property type="evidence" value="ECO:0007669"/>
    <property type="project" value="InterPro"/>
</dbReference>
<evidence type="ECO:0000313" key="13">
    <source>
        <dbReference type="Proteomes" id="UP000479043"/>
    </source>
</evidence>